<protein>
    <submittedName>
        <fullName evidence="2">Rho GTPase-activating protein 190</fullName>
    </submittedName>
</protein>
<evidence type="ECO:0000256" key="1">
    <source>
        <dbReference type="SAM" id="MobiDB-lite"/>
    </source>
</evidence>
<organism evidence="2 3">
    <name type="scientific">Portunus trituberculatus</name>
    <name type="common">Swimming crab</name>
    <name type="synonym">Neptunus trituberculatus</name>
    <dbReference type="NCBI Taxonomy" id="210409"/>
    <lineage>
        <taxon>Eukaryota</taxon>
        <taxon>Metazoa</taxon>
        <taxon>Ecdysozoa</taxon>
        <taxon>Arthropoda</taxon>
        <taxon>Crustacea</taxon>
        <taxon>Multicrustacea</taxon>
        <taxon>Malacostraca</taxon>
        <taxon>Eumalacostraca</taxon>
        <taxon>Eucarida</taxon>
        <taxon>Decapoda</taxon>
        <taxon>Pleocyemata</taxon>
        <taxon>Brachyura</taxon>
        <taxon>Eubrachyura</taxon>
        <taxon>Portunoidea</taxon>
        <taxon>Portunidae</taxon>
        <taxon>Portuninae</taxon>
        <taxon>Portunus</taxon>
    </lineage>
</organism>
<feature type="compositionally biased region" description="Acidic residues" evidence="1">
    <location>
        <begin position="78"/>
        <end position="91"/>
    </location>
</feature>
<comment type="caution">
    <text evidence="2">The sequence shown here is derived from an EMBL/GenBank/DDBJ whole genome shotgun (WGS) entry which is preliminary data.</text>
</comment>
<evidence type="ECO:0000313" key="2">
    <source>
        <dbReference type="EMBL" id="MPC42002.1"/>
    </source>
</evidence>
<feature type="region of interest" description="Disordered" evidence="1">
    <location>
        <begin position="55"/>
        <end position="115"/>
    </location>
</feature>
<dbReference type="AlphaFoldDB" id="A0A5B7F6C1"/>
<keyword evidence="3" id="KW-1185">Reference proteome</keyword>
<reference evidence="2 3" key="1">
    <citation type="submission" date="2019-05" db="EMBL/GenBank/DDBJ databases">
        <title>Another draft genome of Portunus trituberculatus and its Hox gene families provides insights of decapod evolution.</title>
        <authorList>
            <person name="Jeong J.-H."/>
            <person name="Song I."/>
            <person name="Kim S."/>
            <person name="Choi T."/>
            <person name="Kim D."/>
            <person name="Ryu S."/>
            <person name="Kim W."/>
        </authorList>
    </citation>
    <scope>NUCLEOTIDE SEQUENCE [LARGE SCALE GENOMIC DNA]</scope>
    <source>
        <tissue evidence="2">Muscle</tissue>
    </source>
</reference>
<gene>
    <name evidence="2" type="ORF">E2C01_035614</name>
</gene>
<dbReference type="Proteomes" id="UP000324222">
    <property type="component" value="Unassembled WGS sequence"/>
</dbReference>
<sequence length="115" mass="12534">MTDTSSATAFFKSDISQQLITEGNAIADRLQAHFMTSTATCQQKSESSHYVHNNIYPVSEKPPSSSVEPGWGDVVPGWDEDMSPGWGEEEGPGWGEERVQAGGEERAQAGMKKWA</sequence>
<proteinExistence type="predicted"/>
<dbReference type="OrthoDB" id="6356688at2759"/>
<accession>A0A5B7F6C1</accession>
<feature type="compositionally biased region" description="Basic and acidic residues" evidence="1">
    <location>
        <begin position="95"/>
        <end position="107"/>
    </location>
</feature>
<feature type="compositionally biased region" description="Low complexity" evidence="1">
    <location>
        <begin position="57"/>
        <end position="69"/>
    </location>
</feature>
<name>A0A5B7F6C1_PORTR</name>
<dbReference type="EMBL" id="VSRR010005270">
    <property type="protein sequence ID" value="MPC42002.1"/>
    <property type="molecule type" value="Genomic_DNA"/>
</dbReference>
<evidence type="ECO:0000313" key="3">
    <source>
        <dbReference type="Proteomes" id="UP000324222"/>
    </source>
</evidence>